<dbReference type="AlphaFoldDB" id="I3TSN9"/>
<gene>
    <name evidence="1" type="primary">parA</name>
    <name evidence="1" type="ordered locus">TMO_a0374</name>
</gene>
<accession>I3TSN9</accession>
<organism evidence="1 2">
    <name type="scientific">Tistrella mobilis (strain KA081020-065)</name>
    <dbReference type="NCBI Taxonomy" id="1110502"/>
    <lineage>
        <taxon>Bacteria</taxon>
        <taxon>Pseudomonadati</taxon>
        <taxon>Pseudomonadota</taxon>
        <taxon>Alphaproteobacteria</taxon>
        <taxon>Geminicoccales</taxon>
        <taxon>Geminicoccaceae</taxon>
        <taxon>Tistrella</taxon>
    </lineage>
</organism>
<evidence type="ECO:0000313" key="1">
    <source>
        <dbReference type="EMBL" id="AFK55777.1"/>
    </source>
</evidence>
<dbReference type="KEGG" id="tmo:TMO_a0374"/>
<dbReference type="PANTHER" id="PTHR13696">
    <property type="entry name" value="P-LOOP CONTAINING NUCLEOSIDE TRIPHOSPHATE HYDROLASE"/>
    <property type="match status" value="1"/>
</dbReference>
<name>I3TSN9_TISMK</name>
<dbReference type="Pfam" id="PF07015">
    <property type="entry name" value="VirC1"/>
    <property type="match status" value="1"/>
</dbReference>
<dbReference type="CDD" id="cd02042">
    <property type="entry name" value="ParAB_family"/>
    <property type="match status" value="1"/>
</dbReference>
<dbReference type="EMBL" id="CP003237">
    <property type="protein sequence ID" value="AFK55777.1"/>
    <property type="molecule type" value="Genomic_DNA"/>
</dbReference>
<dbReference type="Proteomes" id="UP000005258">
    <property type="component" value="Plasmid pTM1"/>
</dbReference>
<dbReference type="PATRIC" id="fig|1110502.3.peg.4023"/>
<dbReference type="SUPFAM" id="SSF52540">
    <property type="entry name" value="P-loop containing nucleoside triphosphate hydrolases"/>
    <property type="match status" value="1"/>
</dbReference>
<evidence type="ECO:0000313" key="2">
    <source>
        <dbReference type="Proteomes" id="UP000005258"/>
    </source>
</evidence>
<dbReference type="PIRSF" id="PIRSF009320">
    <property type="entry name" value="Nuc_binding_HP_1000"/>
    <property type="match status" value="1"/>
</dbReference>
<dbReference type="InterPro" id="IPR050678">
    <property type="entry name" value="DNA_Partitioning_ATPase"/>
</dbReference>
<proteinExistence type="predicted"/>
<sequence length="234" mass="24380">MPVIALANSKGGVGKSTTALVLAQVFAAQGAGVTLLDADPNQPLGAWAARDPERVPALLRVVPDVTEENILDHIDSAAARDPFVIVDLEGTANMAVSYAIGRADMVLIPMRGSQLDADQGARVIKVIARQAQAFRRTIPYAVLFTCTSVLRGRDFRHIAASLQDAGIPILPAEMVERAAFRAIMQIGGTIYDLGPGSDSGSGDVANPEAAIENAEAVAAAVVDYLKGHVKGDGA</sequence>
<dbReference type="PANTHER" id="PTHR13696:SF96">
    <property type="entry name" value="COBQ_COBB_MIND_PARA NUCLEOTIDE BINDING DOMAIN-CONTAINING PROTEIN"/>
    <property type="match status" value="1"/>
</dbReference>
<geneLocation type="plasmid" evidence="1 2">
    <name>pTM1</name>
</geneLocation>
<protein>
    <submittedName>
        <fullName evidence="1">Partition protein ParA</fullName>
    </submittedName>
</protein>
<dbReference type="Gene3D" id="3.40.50.300">
    <property type="entry name" value="P-loop containing nucleotide triphosphate hydrolases"/>
    <property type="match status" value="1"/>
</dbReference>
<keyword evidence="1" id="KW-0614">Plasmid</keyword>
<keyword evidence="2" id="KW-1185">Reference proteome</keyword>
<reference evidence="1 2" key="1">
    <citation type="journal article" date="2012" name="J. Am. Chem. Soc.">
        <title>Bacterial biosynthesis and maturation of the didemnin anti-cancer agents.</title>
        <authorList>
            <person name="Xu Y."/>
            <person name="Kersten R.D."/>
            <person name="Nam S.J."/>
            <person name="Lu L."/>
            <person name="Al-Suwailem A.M."/>
            <person name="Zheng H."/>
            <person name="Fenical W."/>
            <person name="Dorrestein P.C."/>
            <person name="Moore B.S."/>
            <person name="Qian P.Y."/>
        </authorList>
    </citation>
    <scope>NUCLEOTIDE SEQUENCE [LARGE SCALE GENOMIC DNA]</scope>
    <source>
        <strain evidence="1 2">KA081020-065</strain>
    </source>
</reference>
<dbReference type="RefSeq" id="WP_014747454.1">
    <property type="nucleotide sequence ID" value="NC_017957.2"/>
</dbReference>
<dbReference type="InterPro" id="IPR009744">
    <property type="entry name" value="VirC1"/>
</dbReference>
<dbReference type="InterPro" id="IPR027417">
    <property type="entry name" value="P-loop_NTPase"/>
</dbReference>
<dbReference type="HOGENOM" id="CLU_037612_5_5_5"/>